<keyword evidence="2" id="KW-0812">Transmembrane</keyword>
<evidence type="ECO:0000256" key="1">
    <source>
        <dbReference type="SAM" id="MobiDB-lite"/>
    </source>
</evidence>
<keyword evidence="2" id="KW-0472">Membrane</keyword>
<keyword evidence="2" id="KW-1133">Transmembrane helix</keyword>
<evidence type="ECO:0008006" key="7">
    <source>
        <dbReference type="Google" id="ProtNLM"/>
    </source>
</evidence>
<name>A0ABD6QG31_MYCFO</name>
<evidence type="ECO:0000313" key="6">
    <source>
        <dbReference type="Proteomes" id="UP000187001"/>
    </source>
</evidence>
<feature type="region of interest" description="Disordered" evidence="1">
    <location>
        <begin position="84"/>
        <end position="123"/>
    </location>
</feature>
<comment type="caution">
    <text evidence="5">The sequence shown here is derived from an EMBL/GenBank/DDBJ whole genome shotgun (WGS) entry which is preliminary data.</text>
</comment>
<dbReference type="InterPro" id="IPR026954">
    <property type="entry name" value="PknH-like_Extracell"/>
</dbReference>
<protein>
    <recommendedName>
        <fullName evidence="7">DUF4190 domain-containing protein</fullName>
    </recommendedName>
</protein>
<dbReference type="Proteomes" id="UP000187001">
    <property type="component" value="Unassembled WGS sequence"/>
</dbReference>
<feature type="domain" description="PknH-like extracellular" evidence="4">
    <location>
        <begin position="126"/>
        <end position="300"/>
    </location>
</feature>
<sequence>MWAPPTATPNSVNTFATLSVVFALIAAPAGAIFGHLGLNQIRRTGQLGRNRAIIGLTLSYTMIAVLSAALVLWLVWPNPTQTSATTPLDSAAGATATATKDEPSPAQPCGSRPERTPDFAAGKNHDPSALAGLLLGPEEIKRALLSKKFQDLTAEPAQSEPLSSTERFGNVTPVRCAIELFAGTADAFQDTGYSGFALVTTVDTTGSLVVIQSAVSYPDQTTAHKRITEYAARFGTDKRLTITYTPSSGGPPVTGSPFAERWGSFLNTRTYNEGEDLTADRTLFQKGNVIIDISVLGNTGSYGIGIGIEKRMR</sequence>
<evidence type="ECO:0000259" key="4">
    <source>
        <dbReference type="Pfam" id="PF14032"/>
    </source>
</evidence>
<dbReference type="InterPro" id="IPR025241">
    <property type="entry name" value="DUF4190"/>
</dbReference>
<evidence type="ECO:0000259" key="3">
    <source>
        <dbReference type="Pfam" id="PF13828"/>
    </source>
</evidence>
<evidence type="ECO:0000256" key="2">
    <source>
        <dbReference type="SAM" id="Phobius"/>
    </source>
</evidence>
<feature type="transmembrane region" description="Helical" evidence="2">
    <location>
        <begin position="53"/>
        <end position="76"/>
    </location>
</feature>
<dbReference type="AlphaFoldDB" id="A0ABD6QG31"/>
<feature type="domain" description="DUF4190" evidence="3">
    <location>
        <begin position="18"/>
        <end position="66"/>
    </location>
</feature>
<dbReference type="Pfam" id="PF14032">
    <property type="entry name" value="PknH_C"/>
    <property type="match status" value="1"/>
</dbReference>
<feature type="transmembrane region" description="Helical" evidence="2">
    <location>
        <begin position="12"/>
        <end position="33"/>
    </location>
</feature>
<organism evidence="5 6">
    <name type="scientific">Mycolicibacterium fortuitum</name>
    <name type="common">Mycobacterium fortuitum</name>
    <dbReference type="NCBI Taxonomy" id="1766"/>
    <lineage>
        <taxon>Bacteria</taxon>
        <taxon>Bacillati</taxon>
        <taxon>Actinomycetota</taxon>
        <taxon>Actinomycetes</taxon>
        <taxon>Mycobacteriales</taxon>
        <taxon>Mycobacteriaceae</taxon>
        <taxon>Mycolicibacterium</taxon>
    </lineage>
</organism>
<proteinExistence type="predicted"/>
<dbReference type="InterPro" id="IPR038232">
    <property type="entry name" value="PknH-like_Extracell_sf"/>
</dbReference>
<reference evidence="5 6" key="1">
    <citation type="submission" date="2016-07" db="EMBL/GenBank/DDBJ databases">
        <authorList>
            <person name="Sutton G."/>
            <person name="Brinkac L."/>
            <person name="Sanka R."/>
            <person name="Adams M."/>
            <person name="Lau E."/>
            <person name="Kumar A."/>
            <person name="Macaden R."/>
        </authorList>
    </citation>
    <scope>NUCLEOTIDE SEQUENCE [LARGE SCALE GENOMIC DNA]</scope>
    <source>
        <strain evidence="5 6">GA-0871</strain>
    </source>
</reference>
<accession>A0ABD6QG31</accession>
<evidence type="ECO:0000313" key="5">
    <source>
        <dbReference type="EMBL" id="OMC37686.1"/>
    </source>
</evidence>
<gene>
    <name evidence="5" type="ORF">A5742_08610</name>
</gene>
<dbReference type="Pfam" id="PF13828">
    <property type="entry name" value="DUF4190"/>
    <property type="match status" value="1"/>
</dbReference>
<dbReference type="Gene3D" id="3.40.1000.70">
    <property type="entry name" value="PknH-like extracellular domain"/>
    <property type="match status" value="1"/>
</dbReference>
<dbReference type="EMBL" id="MBER01000139">
    <property type="protein sequence ID" value="OMC37686.1"/>
    <property type="molecule type" value="Genomic_DNA"/>
</dbReference>